<protein>
    <submittedName>
        <fullName evidence="1">F-box and leucine-rich repeat protein 3, like</fullName>
    </submittedName>
</protein>
<dbReference type="SUPFAM" id="SSF81383">
    <property type="entry name" value="F-box domain"/>
    <property type="match status" value="1"/>
</dbReference>
<evidence type="ECO:0000313" key="1">
    <source>
        <dbReference type="Ensembl" id="ENSORLP00015023072.1"/>
    </source>
</evidence>
<reference evidence="1 2" key="2">
    <citation type="submission" date="2017-04" db="EMBL/GenBank/DDBJ databases">
        <title>CpG methylation of centromeres and impact of large insertions on vertebrate speciation.</title>
        <authorList>
            <person name="Ichikawa K."/>
            <person name="Yoshimura J."/>
            <person name="Morishita S."/>
        </authorList>
    </citation>
    <scope>NUCLEOTIDE SEQUENCE</scope>
    <source>
        <strain evidence="1 2">HSOK</strain>
    </source>
</reference>
<reference key="1">
    <citation type="journal article" date="2007" name="Nature">
        <title>The medaka draft genome and insights into vertebrate genome evolution.</title>
        <authorList>
            <person name="Kasahara M."/>
            <person name="Naruse K."/>
            <person name="Sasaki S."/>
            <person name="Nakatani Y."/>
            <person name="Qu W."/>
            <person name="Ahsan B."/>
            <person name="Yamada T."/>
            <person name="Nagayasu Y."/>
            <person name="Doi K."/>
            <person name="Kasai Y."/>
            <person name="Jindo T."/>
            <person name="Kobayashi D."/>
            <person name="Shimada A."/>
            <person name="Toyoda A."/>
            <person name="Kuroki Y."/>
            <person name="Fujiyama A."/>
            <person name="Sasaki T."/>
            <person name="Shimizu A."/>
            <person name="Asakawa S."/>
            <person name="Shimizu N."/>
            <person name="Hashimoto S."/>
            <person name="Yang J."/>
            <person name="Lee Y."/>
            <person name="Matsushima K."/>
            <person name="Sugano S."/>
            <person name="Sakaizumi M."/>
            <person name="Narita T."/>
            <person name="Ohishi K."/>
            <person name="Haga S."/>
            <person name="Ohta F."/>
            <person name="Nomoto H."/>
            <person name="Nogata K."/>
            <person name="Morishita T."/>
            <person name="Endo T."/>
            <person name="Shin-I T."/>
            <person name="Takeda H."/>
            <person name="Morishita S."/>
            <person name="Kohara Y."/>
        </authorList>
    </citation>
    <scope>NUCLEOTIDE SEQUENCE [LARGE SCALE GENOMIC DNA]</scope>
    <source>
        <strain>Hd-rR</strain>
    </source>
</reference>
<dbReference type="Proteomes" id="UP000265200">
    <property type="component" value="Chromosome 10"/>
</dbReference>
<reference evidence="1" key="4">
    <citation type="submission" date="2025-09" db="UniProtKB">
        <authorList>
            <consortium name="Ensembl"/>
        </authorList>
    </citation>
    <scope>IDENTIFICATION</scope>
    <source>
        <strain evidence="1">HSOK</strain>
    </source>
</reference>
<dbReference type="PANTHER" id="PTHR10224:SF19">
    <property type="entry name" value="F-BOX AND LEUCINE-RICH REPEAT PROTEIN 21, PSEUDOGENE"/>
    <property type="match status" value="1"/>
</dbReference>
<dbReference type="Ensembl" id="ENSORLT00015011414.1">
    <property type="protein sequence ID" value="ENSORLP00015023072.1"/>
    <property type="gene ID" value="ENSORLG00015002826.1"/>
</dbReference>
<dbReference type="Gene3D" id="3.80.10.10">
    <property type="entry name" value="Ribonuclease Inhibitor"/>
    <property type="match status" value="1"/>
</dbReference>
<reference evidence="1" key="3">
    <citation type="submission" date="2025-08" db="UniProtKB">
        <authorList>
            <consortium name="Ensembl"/>
        </authorList>
    </citation>
    <scope>IDENTIFICATION</scope>
    <source>
        <strain evidence="1">HSOK</strain>
    </source>
</reference>
<dbReference type="AlphaFoldDB" id="A0A3P9IT17"/>
<dbReference type="InterPro" id="IPR036047">
    <property type="entry name" value="F-box-like_dom_sf"/>
</dbReference>
<dbReference type="PANTHER" id="PTHR10224">
    <property type="entry name" value="ES1 PROTEIN HOMOLOG, MITOCHONDRIAL"/>
    <property type="match status" value="1"/>
</dbReference>
<proteinExistence type="predicted"/>
<accession>A0A3P9IT17</accession>
<name>A0A3P9IT17_ORYLA</name>
<evidence type="ECO:0000313" key="2">
    <source>
        <dbReference type="Proteomes" id="UP000265200"/>
    </source>
</evidence>
<organism evidence="1 2">
    <name type="scientific">Oryzias latipes</name>
    <name type="common">Japanese rice fish</name>
    <name type="synonym">Japanese killifish</name>
    <dbReference type="NCBI Taxonomy" id="8090"/>
    <lineage>
        <taxon>Eukaryota</taxon>
        <taxon>Metazoa</taxon>
        <taxon>Chordata</taxon>
        <taxon>Craniata</taxon>
        <taxon>Vertebrata</taxon>
        <taxon>Euteleostomi</taxon>
        <taxon>Actinopterygii</taxon>
        <taxon>Neopterygii</taxon>
        <taxon>Teleostei</taxon>
        <taxon>Neoteleostei</taxon>
        <taxon>Acanthomorphata</taxon>
        <taxon>Ovalentaria</taxon>
        <taxon>Atherinomorphae</taxon>
        <taxon>Beloniformes</taxon>
        <taxon>Adrianichthyidae</taxon>
        <taxon>Oryziinae</taxon>
        <taxon>Oryzias</taxon>
    </lineage>
</organism>
<dbReference type="InterPro" id="IPR032675">
    <property type="entry name" value="LRR_dom_sf"/>
</dbReference>
<sequence length="351" mass="39700">MKRRLSFISRRHSFPSHKEPAKTPVCRCWNNVFHTPDLWRRFEFELNQSATSYLRSTHPDLIQQIIKKACNTTTNSMWIAAQSLSQPVNCTIKTLGLISTARPSFMDAHFVSALTVVFVNSKSLSSIKIDDTPVDDPSLKVLVANNSDTLKLLKMSSCPHVSPACFLCAADQCHGLRELALNYHLLSDELLFALSSEKCVHLEHLRIDVVSENPGQTHFYTMKRASRDALIRHSPKVNIVMYFFLYEEEFEPFFCDVTPVTQLYFGQAVSKEMLGRIGLNCPRLELIRIAERCRSLTAIGLGECEVTCSGFVEFMKMCGGRLTQLSIMKEVLIPDSGNNIEQIHSEVSNFV</sequence>
<dbReference type="SUPFAM" id="SSF52047">
    <property type="entry name" value="RNI-like"/>
    <property type="match status" value="1"/>
</dbReference>